<evidence type="ECO:0000313" key="1">
    <source>
        <dbReference type="EMBL" id="SPC76436.1"/>
    </source>
</evidence>
<dbReference type="EMBL" id="OIVN01000220">
    <property type="protein sequence ID" value="SPC76436.1"/>
    <property type="molecule type" value="Genomic_DNA"/>
</dbReference>
<sequence length="46" mass="4833">MAKNKSSSSVCHHSPPASPPTMAEDFGALSLGCSSFSRPPWLTLTL</sequence>
<organism evidence="1">
    <name type="scientific">Fagus sylvatica</name>
    <name type="common">Beechnut</name>
    <dbReference type="NCBI Taxonomy" id="28930"/>
    <lineage>
        <taxon>Eukaryota</taxon>
        <taxon>Viridiplantae</taxon>
        <taxon>Streptophyta</taxon>
        <taxon>Embryophyta</taxon>
        <taxon>Tracheophyta</taxon>
        <taxon>Spermatophyta</taxon>
        <taxon>Magnoliopsida</taxon>
        <taxon>eudicotyledons</taxon>
        <taxon>Gunneridae</taxon>
        <taxon>Pentapetalae</taxon>
        <taxon>rosids</taxon>
        <taxon>fabids</taxon>
        <taxon>Fagales</taxon>
        <taxon>Fagaceae</taxon>
        <taxon>Fagus</taxon>
    </lineage>
</organism>
<dbReference type="AlphaFoldDB" id="A0A2N9EBR9"/>
<name>A0A2N9EBR9_FAGSY</name>
<gene>
    <name evidence="1" type="ORF">FSB_LOCUS4318</name>
</gene>
<protein>
    <submittedName>
        <fullName evidence="1">Uncharacterized protein</fullName>
    </submittedName>
</protein>
<accession>A0A2N9EBR9</accession>
<proteinExistence type="predicted"/>
<reference evidence="1" key="1">
    <citation type="submission" date="2018-02" db="EMBL/GenBank/DDBJ databases">
        <authorList>
            <person name="Cohen D.B."/>
            <person name="Kent A.D."/>
        </authorList>
    </citation>
    <scope>NUCLEOTIDE SEQUENCE</scope>
</reference>